<keyword evidence="2" id="KW-1185">Reference proteome</keyword>
<proteinExistence type="predicted"/>
<evidence type="ECO:0000313" key="1">
    <source>
        <dbReference type="EMBL" id="MFD1830636.1"/>
    </source>
</evidence>
<gene>
    <name evidence="1" type="ORF">ACFSJS_13270</name>
</gene>
<comment type="caution">
    <text evidence="1">The sequence shown here is derived from an EMBL/GenBank/DDBJ whole genome shotgun (WGS) entry which is preliminary data.</text>
</comment>
<evidence type="ECO:0000313" key="2">
    <source>
        <dbReference type="Proteomes" id="UP001597365"/>
    </source>
</evidence>
<dbReference type="Proteomes" id="UP001597365">
    <property type="component" value="Unassembled WGS sequence"/>
</dbReference>
<reference evidence="2" key="1">
    <citation type="journal article" date="2019" name="Int. J. Syst. Evol. Microbiol.">
        <title>The Global Catalogue of Microorganisms (GCM) 10K type strain sequencing project: providing services to taxonomists for standard genome sequencing and annotation.</title>
        <authorList>
            <consortium name="The Broad Institute Genomics Platform"/>
            <consortium name="The Broad Institute Genome Sequencing Center for Infectious Disease"/>
            <person name="Wu L."/>
            <person name="Ma J."/>
        </authorList>
    </citation>
    <scope>NUCLEOTIDE SEQUENCE [LARGE SCALE GENOMIC DNA]</scope>
    <source>
        <strain evidence="2">CGMCC 4.7455</strain>
    </source>
</reference>
<protein>
    <submittedName>
        <fullName evidence="1">Uncharacterized protein</fullName>
    </submittedName>
</protein>
<dbReference type="EMBL" id="JBHUFU010000007">
    <property type="protein sequence ID" value="MFD1830636.1"/>
    <property type="molecule type" value="Genomic_DNA"/>
</dbReference>
<organism evidence="1 2">
    <name type="scientific">Streptomyces desertarenae</name>
    <dbReference type="NCBI Taxonomy" id="2666184"/>
    <lineage>
        <taxon>Bacteria</taxon>
        <taxon>Bacillati</taxon>
        <taxon>Actinomycetota</taxon>
        <taxon>Actinomycetes</taxon>
        <taxon>Kitasatosporales</taxon>
        <taxon>Streptomycetaceae</taxon>
        <taxon>Streptomyces</taxon>
    </lineage>
</organism>
<dbReference type="RefSeq" id="WP_380899768.1">
    <property type="nucleotide sequence ID" value="NZ_JBHUFU010000007.1"/>
</dbReference>
<sequence length="205" mass="22870">MQSPPVVPYITAHENEPTLLPPVLRRHGPEGPFLGFVDEASYDRDGWGALWTRQALVPAGRRGRPRLERVHALRQRRAMWDALCQVCGKSLGNEDRYLFLMRDAGRPIGERERTTSPPVCVPCARISLEACPHLRKGAVAAWVNDFPVWGVAGVAYDPETLEVIPGDDLVDVRYDSEELRWVVAARRIVSLHGVEPVDLGKLHAA</sequence>
<accession>A0ABW4PIP7</accession>
<name>A0ABW4PIP7_9ACTN</name>